<organism evidence="2 3">
    <name type="scientific">Agrilactobacillus composti DSM 18527 = JCM 14202</name>
    <dbReference type="NCBI Taxonomy" id="1423734"/>
    <lineage>
        <taxon>Bacteria</taxon>
        <taxon>Bacillati</taxon>
        <taxon>Bacillota</taxon>
        <taxon>Bacilli</taxon>
        <taxon>Lactobacillales</taxon>
        <taxon>Lactobacillaceae</taxon>
        <taxon>Agrilactobacillus</taxon>
    </lineage>
</organism>
<evidence type="ECO:0000313" key="3">
    <source>
        <dbReference type="Proteomes" id="UP000051236"/>
    </source>
</evidence>
<dbReference type="PANTHER" id="PTHR34821:SF2">
    <property type="entry name" value="INNER MEMBRANE PROTEIN YDCZ"/>
    <property type="match status" value="1"/>
</dbReference>
<feature type="transmembrane region" description="Helical" evidence="1">
    <location>
        <begin position="96"/>
        <end position="117"/>
    </location>
</feature>
<feature type="transmembrane region" description="Helical" evidence="1">
    <location>
        <begin position="124"/>
        <end position="142"/>
    </location>
</feature>
<name>A0A0R1XW89_9LACO</name>
<dbReference type="PATRIC" id="fig|1423734.3.peg.69"/>
<dbReference type="InterPro" id="IPR006750">
    <property type="entry name" value="YdcZ"/>
</dbReference>
<feature type="transmembrane region" description="Helical" evidence="1">
    <location>
        <begin position="232"/>
        <end position="251"/>
    </location>
</feature>
<feature type="transmembrane region" description="Helical" evidence="1">
    <location>
        <begin position="34"/>
        <end position="55"/>
    </location>
</feature>
<keyword evidence="1" id="KW-0472">Membrane</keyword>
<evidence type="ECO:0008006" key="4">
    <source>
        <dbReference type="Google" id="ProtNLM"/>
    </source>
</evidence>
<dbReference type="Proteomes" id="UP000051236">
    <property type="component" value="Unassembled WGS sequence"/>
</dbReference>
<feature type="transmembrane region" description="Helical" evidence="1">
    <location>
        <begin position="258"/>
        <end position="275"/>
    </location>
</feature>
<dbReference type="eggNOG" id="COG3238">
    <property type="taxonomic scope" value="Bacteria"/>
</dbReference>
<feature type="transmembrane region" description="Helical" evidence="1">
    <location>
        <begin position="287"/>
        <end position="306"/>
    </location>
</feature>
<dbReference type="Pfam" id="PF04657">
    <property type="entry name" value="DMT_YdcZ"/>
    <property type="match status" value="2"/>
</dbReference>
<evidence type="ECO:0000313" key="2">
    <source>
        <dbReference type="EMBL" id="KRM32980.1"/>
    </source>
</evidence>
<keyword evidence="1" id="KW-1133">Transmembrane helix</keyword>
<dbReference type="PANTHER" id="PTHR34821">
    <property type="entry name" value="INNER MEMBRANE PROTEIN YDCZ"/>
    <property type="match status" value="1"/>
</dbReference>
<dbReference type="STRING" id="1423734.FC83_GL000069"/>
<reference evidence="2 3" key="1">
    <citation type="journal article" date="2015" name="Genome Announc.">
        <title>Expanding the biotechnology potential of lactobacilli through comparative genomics of 213 strains and associated genera.</title>
        <authorList>
            <person name="Sun Z."/>
            <person name="Harris H.M."/>
            <person name="McCann A."/>
            <person name="Guo C."/>
            <person name="Argimon S."/>
            <person name="Zhang W."/>
            <person name="Yang X."/>
            <person name="Jeffery I.B."/>
            <person name="Cooney J.C."/>
            <person name="Kagawa T.F."/>
            <person name="Liu W."/>
            <person name="Song Y."/>
            <person name="Salvetti E."/>
            <person name="Wrobel A."/>
            <person name="Rasinkangas P."/>
            <person name="Parkhill J."/>
            <person name="Rea M.C."/>
            <person name="O'Sullivan O."/>
            <person name="Ritari J."/>
            <person name="Douillard F.P."/>
            <person name="Paul Ross R."/>
            <person name="Yang R."/>
            <person name="Briner A.E."/>
            <person name="Felis G.E."/>
            <person name="de Vos W.M."/>
            <person name="Barrangou R."/>
            <person name="Klaenhammer T.R."/>
            <person name="Caufield P.W."/>
            <person name="Cui Y."/>
            <person name="Zhang H."/>
            <person name="O'Toole P.W."/>
        </authorList>
    </citation>
    <scope>NUCLEOTIDE SEQUENCE [LARGE SCALE GENOMIC DNA]</scope>
    <source>
        <strain evidence="2 3">DSM 18527</strain>
    </source>
</reference>
<dbReference type="EMBL" id="AZGA01000062">
    <property type="protein sequence ID" value="KRM32980.1"/>
    <property type="molecule type" value="Genomic_DNA"/>
</dbReference>
<feature type="transmembrane region" description="Helical" evidence="1">
    <location>
        <begin position="67"/>
        <end position="90"/>
    </location>
</feature>
<keyword evidence="3" id="KW-1185">Reference proteome</keyword>
<dbReference type="AlphaFoldDB" id="A0A0R1XW89"/>
<dbReference type="RefSeq" id="WP_057002739.1">
    <property type="nucleotide sequence ID" value="NZ_AZGA01000062.1"/>
</dbReference>
<accession>A0A0R1XW89</accession>
<comment type="caution">
    <text evidence="2">The sequence shown here is derived from an EMBL/GenBank/DDBJ whole genome shotgun (WGS) entry which is preliminary data.</text>
</comment>
<feature type="transmembrane region" description="Helical" evidence="1">
    <location>
        <begin position="193"/>
        <end position="212"/>
    </location>
</feature>
<keyword evidence="1" id="KW-0812">Transmembrane</keyword>
<protein>
    <recommendedName>
        <fullName evidence="4">Integral membrane protein</fullName>
    </recommendedName>
</protein>
<sequence>MIFIVFGLLAGFGLPIQTAINTRLKGGVRSPFIASTISFGVGTLFLIFLALVTRPAITPLNLATTPWWLWLGGFLGAIYLTGNVLLLPRIGSFQTVLMPIIGQVLMSMVIDNFGLFYSKHIPMSLLRLVGAMFVVLGAWLIVYVPARKGNFKTPAAAAKGLWLWRLLGLTTGALSASQTAINGHLGVMLGAPLIASIISFAVGLVVLCLVVLGFNFKILRQLKAVDLKALPWWAWIGGAIGSMFVFGNILIVPSLGTGLAIVIVLAGQLLGSLVLEKYGFLNVAKHVIQRNAWIGLAIILLGICLVKFF</sequence>
<evidence type="ECO:0000256" key="1">
    <source>
        <dbReference type="SAM" id="Phobius"/>
    </source>
</evidence>
<proteinExistence type="predicted"/>
<dbReference type="GO" id="GO:0005886">
    <property type="term" value="C:plasma membrane"/>
    <property type="evidence" value="ECO:0007669"/>
    <property type="project" value="TreeGrafter"/>
</dbReference>
<gene>
    <name evidence="2" type="ORF">FC83_GL000069</name>
</gene>